<dbReference type="PANTHER" id="PTHR42878">
    <property type="entry name" value="TWO-COMPONENT HISTIDINE KINASE"/>
    <property type="match status" value="1"/>
</dbReference>
<evidence type="ECO:0000256" key="2">
    <source>
        <dbReference type="ARBA" id="ARBA00012438"/>
    </source>
</evidence>
<dbReference type="InterPro" id="IPR003594">
    <property type="entry name" value="HATPase_dom"/>
</dbReference>
<accession>A0A5B8VCW5</accession>
<dbReference type="InterPro" id="IPR004358">
    <property type="entry name" value="Sig_transdc_His_kin-like_C"/>
</dbReference>
<dbReference type="SMART" id="SM00388">
    <property type="entry name" value="HisKA"/>
    <property type="match status" value="1"/>
</dbReference>
<reference evidence="7 8" key="1">
    <citation type="journal article" date="2016" name="Int. J. Syst. Evol. Microbiol.">
        <title>Panacibacter ginsenosidivorans gen. nov., sp. nov., with ginsenoside converting activity isolated from soil of a ginseng field.</title>
        <authorList>
            <person name="Siddiqi M.Z."/>
            <person name="Muhammad Shafi S."/>
            <person name="Choi K.D."/>
            <person name="Im W.T."/>
        </authorList>
    </citation>
    <scope>NUCLEOTIDE SEQUENCE [LARGE SCALE GENOMIC DNA]</scope>
    <source>
        <strain evidence="7 8">Gsoil1550</strain>
    </source>
</reference>
<dbReference type="PRINTS" id="PR00344">
    <property type="entry name" value="BCTRLSENSOR"/>
</dbReference>
<organism evidence="7 8">
    <name type="scientific">Panacibacter ginsenosidivorans</name>
    <dbReference type="NCBI Taxonomy" id="1813871"/>
    <lineage>
        <taxon>Bacteria</taxon>
        <taxon>Pseudomonadati</taxon>
        <taxon>Bacteroidota</taxon>
        <taxon>Chitinophagia</taxon>
        <taxon>Chitinophagales</taxon>
        <taxon>Chitinophagaceae</taxon>
        <taxon>Panacibacter</taxon>
    </lineage>
</organism>
<dbReference type="EC" id="2.7.13.3" evidence="2"/>
<protein>
    <recommendedName>
        <fullName evidence="2">histidine kinase</fullName>
        <ecNumber evidence="2">2.7.13.3</ecNumber>
    </recommendedName>
</protein>
<dbReference type="InterPro" id="IPR005467">
    <property type="entry name" value="His_kinase_dom"/>
</dbReference>
<feature type="domain" description="Histidine kinase" evidence="6">
    <location>
        <begin position="150"/>
        <end position="374"/>
    </location>
</feature>
<dbReference type="AlphaFoldDB" id="A0A5B8VCW5"/>
<dbReference type="SUPFAM" id="SSF55874">
    <property type="entry name" value="ATPase domain of HSP90 chaperone/DNA topoisomerase II/histidine kinase"/>
    <property type="match status" value="1"/>
</dbReference>
<dbReference type="Gene3D" id="1.10.287.130">
    <property type="match status" value="1"/>
</dbReference>
<evidence type="ECO:0000256" key="3">
    <source>
        <dbReference type="ARBA" id="ARBA00022553"/>
    </source>
</evidence>
<dbReference type="CDD" id="cd00082">
    <property type="entry name" value="HisKA"/>
    <property type="match status" value="1"/>
</dbReference>
<evidence type="ECO:0000313" key="7">
    <source>
        <dbReference type="EMBL" id="QEC68885.1"/>
    </source>
</evidence>
<dbReference type="RefSeq" id="WP_147191368.1">
    <property type="nucleotide sequence ID" value="NZ_CP042435.1"/>
</dbReference>
<keyword evidence="8" id="KW-1185">Reference proteome</keyword>
<evidence type="ECO:0000313" key="8">
    <source>
        <dbReference type="Proteomes" id="UP000321533"/>
    </source>
</evidence>
<sequence length="374" mass="42818">MRLSLLNEVLQVLPDLYFIYDVNEKKVLWCNRYTQQQLENLDIPGNEDFLLSVLKEDTRSFENEWKQSVELMPDQTHTFLYFKKDSDLFKVIDATKIYIEDNHKTGLLVCCKQSFQNLLQQQIGILKESLTTSEKKLEALKNMQNDFIAHASHDLQSPLRKLNLYLEKFISTQGTGGTTNKMYVERIKSLSTLMTSLINNFVIISYINDQPASFENCDLNKILKNVLADIKMTVKDGTFIVENSLPVIKGESFLLKNLFTQLLYNSVIFKKEDTPLKVTINASSLSDHEKQKLQLDVNCSFCSITITDNGLGFDNEDSVEIFTLFYKLQGNSIHKGFGMGLATSRLIMKRHRGLIFAKGEKNFGAQFTLILPVT</sequence>
<dbReference type="GO" id="GO:0007234">
    <property type="term" value="P:osmosensory signaling via phosphorelay pathway"/>
    <property type="evidence" value="ECO:0007669"/>
    <property type="project" value="TreeGrafter"/>
</dbReference>
<keyword evidence="3" id="KW-0597">Phosphoprotein</keyword>
<dbReference type="SUPFAM" id="SSF47384">
    <property type="entry name" value="Homodimeric domain of signal transducing histidine kinase"/>
    <property type="match status" value="1"/>
</dbReference>
<dbReference type="Pfam" id="PF02518">
    <property type="entry name" value="HATPase_c"/>
    <property type="match status" value="1"/>
</dbReference>
<dbReference type="GO" id="GO:0030295">
    <property type="term" value="F:protein kinase activator activity"/>
    <property type="evidence" value="ECO:0007669"/>
    <property type="project" value="TreeGrafter"/>
</dbReference>
<dbReference type="InterPro" id="IPR036890">
    <property type="entry name" value="HATPase_C_sf"/>
</dbReference>
<dbReference type="KEGG" id="pgin:FRZ67_16800"/>
<evidence type="ECO:0000259" key="6">
    <source>
        <dbReference type="PROSITE" id="PS50109"/>
    </source>
</evidence>
<keyword evidence="4" id="KW-0808">Transferase</keyword>
<dbReference type="PROSITE" id="PS50109">
    <property type="entry name" value="HIS_KIN"/>
    <property type="match status" value="1"/>
</dbReference>
<dbReference type="OrthoDB" id="9124519at2"/>
<evidence type="ECO:0000256" key="1">
    <source>
        <dbReference type="ARBA" id="ARBA00000085"/>
    </source>
</evidence>
<dbReference type="GO" id="GO:0000155">
    <property type="term" value="F:phosphorelay sensor kinase activity"/>
    <property type="evidence" value="ECO:0007669"/>
    <property type="project" value="InterPro"/>
</dbReference>
<dbReference type="PANTHER" id="PTHR42878:SF13">
    <property type="entry name" value="HISTIDINE KINASE"/>
    <property type="match status" value="1"/>
</dbReference>
<dbReference type="InterPro" id="IPR036097">
    <property type="entry name" value="HisK_dim/P_sf"/>
</dbReference>
<comment type="catalytic activity">
    <reaction evidence="1">
        <text>ATP + protein L-histidine = ADP + protein N-phospho-L-histidine.</text>
        <dbReference type="EC" id="2.7.13.3"/>
    </reaction>
</comment>
<dbReference type="EMBL" id="CP042435">
    <property type="protein sequence ID" value="QEC68885.1"/>
    <property type="molecule type" value="Genomic_DNA"/>
</dbReference>
<evidence type="ECO:0000256" key="4">
    <source>
        <dbReference type="ARBA" id="ARBA00022679"/>
    </source>
</evidence>
<evidence type="ECO:0000256" key="5">
    <source>
        <dbReference type="ARBA" id="ARBA00022777"/>
    </source>
</evidence>
<gene>
    <name evidence="7" type="ORF">FRZ67_16800</name>
</gene>
<dbReference type="InterPro" id="IPR003661">
    <property type="entry name" value="HisK_dim/P_dom"/>
</dbReference>
<dbReference type="Gene3D" id="3.30.565.10">
    <property type="entry name" value="Histidine kinase-like ATPase, C-terminal domain"/>
    <property type="match status" value="1"/>
</dbReference>
<keyword evidence="5" id="KW-0418">Kinase</keyword>
<dbReference type="SMART" id="SM00387">
    <property type="entry name" value="HATPase_c"/>
    <property type="match status" value="1"/>
</dbReference>
<dbReference type="GO" id="GO:0000156">
    <property type="term" value="F:phosphorelay response regulator activity"/>
    <property type="evidence" value="ECO:0007669"/>
    <property type="project" value="TreeGrafter"/>
</dbReference>
<dbReference type="Proteomes" id="UP000321533">
    <property type="component" value="Chromosome"/>
</dbReference>
<name>A0A5B8VCW5_9BACT</name>
<dbReference type="InterPro" id="IPR050351">
    <property type="entry name" value="BphY/WalK/GraS-like"/>
</dbReference>
<proteinExistence type="predicted"/>